<keyword evidence="2" id="KW-0677">Repeat</keyword>
<feature type="compositionally biased region" description="Low complexity" evidence="4">
    <location>
        <begin position="328"/>
        <end position="340"/>
    </location>
</feature>
<dbReference type="OMA" id="PFIKVTH"/>
<dbReference type="SMR" id="A0A7M7M7W6"/>
<dbReference type="InterPro" id="IPR001079">
    <property type="entry name" value="Galectin_CRD"/>
</dbReference>
<gene>
    <name evidence="6" type="primary">100118196</name>
</gene>
<feature type="compositionally biased region" description="Gly residues" evidence="4">
    <location>
        <begin position="343"/>
        <end position="361"/>
    </location>
</feature>
<feature type="domain" description="Galectin" evidence="5">
    <location>
        <begin position="13"/>
        <end position="145"/>
    </location>
</feature>
<feature type="compositionally biased region" description="Pro residues" evidence="4">
    <location>
        <begin position="449"/>
        <end position="462"/>
    </location>
</feature>
<dbReference type="FunFam" id="2.60.120.200:FF:000124">
    <property type="entry name" value="Galectin-4"/>
    <property type="match status" value="1"/>
</dbReference>
<feature type="region of interest" description="Disordered" evidence="4">
    <location>
        <begin position="297"/>
        <end position="483"/>
    </location>
</feature>
<dbReference type="GO" id="GO:0030246">
    <property type="term" value="F:carbohydrate binding"/>
    <property type="evidence" value="ECO:0007669"/>
    <property type="project" value="UniProtKB-UniRule"/>
</dbReference>
<feature type="compositionally biased region" description="Low complexity" evidence="4">
    <location>
        <begin position="310"/>
        <end position="320"/>
    </location>
</feature>
<dbReference type="SMART" id="SM00908">
    <property type="entry name" value="Gal-bind_lectin"/>
    <property type="match status" value="1"/>
</dbReference>
<dbReference type="AlphaFoldDB" id="A0A7M7M7W6"/>
<feature type="compositionally biased region" description="Low complexity" evidence="4">
    <location>
        <begin position="362"/>
        <end position="371"/>
    </location>
</feature>
<reference evidence="6" key="1">
    <citation type="submission" date="2021-01" db="UniProtKB">
        <authorList>
            <consortium name="EnsemblMetazoa"/>
        </authorList>
    </citation>
    <scope>IDENTIFICATION</scope>
</reference>
<keyword evidence="7" id="KW-1185">Reference proteome</keyword>
<dbReference type="InterPro" id="IPR013320">
    <property type="entry name" value="ConA-like_dom_sf"/>
</dbReference>
<dbReference type="Proteomes" id="UP000002358">
    <property type="component" value="Chromosome 4"/>
</dbReference>
<dbReference type="OrthoDB" id="6251307at2759"/>
<organism evidence="6 7">
    <name type="scientific">Nasonia vitripennis</name>
    <name type="common">Parasitic wasp</name>
    <dbReference type="NCBI Taxonomy" id="7425"/>
    <lineage>
        <taxon>Eukaryota</taxon>
        <taxon>Metazoa</taxon>
        <taxon>Ecdysozoa</taxon>
        <taxon>Arthropoda</taxon>
        <taxon>Hexapoda</taxon>
        <taxon>Insecta</taxon>
        <taxon>Pterygota</taxon>
        <taxon>Neoptera</taxon>
        <taxon>Endopterygota</taxon>
        <taxon>Hymenoptera</taxon>
        <taxon>Apocrita</taxon>
        <taxon>Proctotrupomorpha</taxon>
        <taxon>Chalcidoidea</taxon>
        <taxon>Pteromalidae</taxon>
        <taxon>Pteromalinae</taxon>
        <taxon>Nasonia</taxon>
    </lineage>
</organism>
<feature type="compositionally biased region" description="Gly residues" evidence="4">
    <location>
        <begin position="372"/>
        <end position="389"/>
    </location>
</feature>
<evidence type="ECO:0000313" key="7">
    <source>
        <dbReference type="Proteomes" id="UP000002358"/>
    </source>
</evidence>
<accession>A0A7M7M7W6</accession>
<protein>
    <recommendedName>
        <fullName evidence="3">Galectin</fullName>
    </recommendedName>
</protein>
<dbReference type="PANTHER" id="PTHR11346:SF176">
    <property type="entry name" value="32 KDA BETA-GALACTOSIDE-BINDING LECTIN LEC-3"/>
    <property type="match status" value="1"/>
</dbReference>
<dbReference type="Gene3D" id="2.60.120.200">
    <property type="match status" value="1"/>
</dbReference>
<feature type="region of interest" description="Disordered" evidence="4">
    <location>
        <begin position="252"/>
        <end position="273"/>
    </location>
</feature>
<evidence type="ECO:0000256" key="1">
    <source>
        <dbReference type="ARBA" id="ARBA00022734"/>
    </source>
</evidence>
<name>A0A7M7M7W6_NASVI</name>
<evidence type="ECO:0000313" key="6">
    <source>
        <dbReference type="EnsemblMetazoa" id="XP_016844630"/>
    </source>
</evidence>
<proteinExistence type="predicted"/>
<feature type="compositionally biased region" description="Pro residues" evidence="4">
    <location>
        <begin position="154"/>
        <end position="172"/>
    </location>
</feature>
<evidence type="ECO:0000259" key="5">
    <source>
        <dbReference type="PROSITE" id="PS51304"/>
    </source>
</evidence>
<feature type="region of interest" description="Disordered" evidence="4">
    <location>
        <begin position="154"/>
        <end position="211"/>
    </location>
</feature>
<sequence length="483" mass="50364">MSFQPILNPELPYVGEVEGGVTPGKMLKIQGKVPEDSRRFAINYQLGSNLNPRDDIAIHVSPRFTEGFITRNHIESMNWGPEENDGPMWIQPGTPFEIIVLCEYHCYKIAVNGRHFTEFAHRLPYNKITHLVIDGEVDISSIFYETIPIGPRPSAPVPDVPPVDVGPPPPGGLYPTLNPQGFPQEKYGPPPTNDDFRNNPPRAYGYQPGAQKAEEEDAFGGCLDKVGLAVGGLVAAGGVAAAMHAYNKNKKKQQEAGGEVNHEKSEASENESGFGGLGALGAALASSLASNAFQGDRNAHAQQGYPPQDSSSGMLGSILGALGGAGGPQPSYQQQPQSDPLAGLGGLGSILGGVLGGGGAGHQQQPQYQPSGGYGGYQPQGPQGNGGGSNDLLSGLGGALFKSALDGLSKHSHKPRYDDDDNSGHYATSPPAPPPSSYGSRHGYEDAPPSHPAPRPPSPPAPGGGRLTAAEISKGLGLSDGED</sequence>
<dbReference type="EnsemblMetazoa" id="XM_016989141">
    <property type="protein sequence ID" value="XP_016844630"/>
    <property type="gene ID" value="LOC100118196"/>
</dbReference>
<evidence type="ECO:0000256" key="3">
    <source>
        <dbReference type="RuleBase" id="RU102079"/>
    </source>
</evidence>
<evidence type="ECO:0000256" key="2">
    <source>
        <dbReference type="ARBA" id="ARBA00022737"/>
    </source>
</evidence>
<keyword evidence="1 3" id="KW-0430">Lectin</keyword>
<dbReference type="InterPro" id="IPR044156">
    <property type="entry name" value="Galectin-like"/>
</dbReference>
<dbReference type="CDD" id="cd00070">
    <property type="entry name" value="GLECT"/>
    <property type="match status" value="1"/>
</dbReference>
<dbReference type="Pfam" id="PF00337">
    <property type="entry name" value="Gal-bind_lectin"/>
    <property type="match status" value="1"/>
</dbReference>
<dbReference type="GO" id="GO:0016936">
    <property type="term" value="F:galactoside binding"/>
    <property type="evidence" value="ECO:0007669"/>
    <property type="project" value="TreeGrafter"/>
</dbReference>
<dbReference type="SMART" id="SM00276">
    <property type="entry name" value="GLECT"/>
    <property type="match status" value="1"/>
</dbReference>
<dbReference type="InParanoid" id="A0A7M7M7W6"/>
<dbReference type="PROSITE" id="PS51304">
    <property type="entry name" value="GALECTIN"/>
    <property type="match status" value="1"/>
</dbReference>
<evidence type="ECO:0000256" key="4">
    <source>
        <dbReference type="SAM" id="MobiDB-lite"/>
    </source>
</evidence>
<dbReference type="PANTHER" id="PTHR11346">
    <property type="entry name" value="GALECTIN"/>
    <property type="match status" value="1"/>
</dbReference>
<dbReference type="SUPFAM" id="SSF49899">
    <property type="entry name" value="Concanavalin A-like lectins/glucanases"/>
    <property type="match status" value="1"/>
</dbReference>
<dbReference type="KEGG" id="nvi:100118196"/>